<comment type="subcellular location">
    <subcellularLocation>
        <location evidence="3">Cell membrane</location>
    </subcellularLocation>
</comment>
<evidence type="ECO:0000256" key="7">
    <source>
        <dbReference type="ARBA" id="ARBA00022777"/>
    </source>
</evidence>
<dbReference type="GO" id="GO:0000155">
    <property type="term" value="F:phosphorelay sensor kinase activity"/>
    <property type="evidence" value="ECO:0007669"/>
    <property type="project" value="InterPro"/>
</dbReference>
<evidence type="ECO:0000259" key="13">
    <source>
        <dbReference type="PROSITE" id="PS50112"/>
    </source>
</evidence>
<dbReference type="Gene3D" id="1.10.287.130">
    <property type="match status" value="1"/>
</dbReference>
<dbReference type="CDD" id="cd00082">
    <property type="entry name" value="HisKA"/>
    <property type="match status" value="1"/>
</dbReference>
<dbReference type="FunFam" id="3.30.565.10:FF:000006">
    <property type="entry name" value="Sensor histidine kinase WalK"/>
    <property type="match status" value="1"/>
</dbReference>
<feature type="transmembrane region" description="Helical" evidence="11">
    <location>
        <begin position="96"/>
        <end position="113"/>
    </location>
</feature>
<dbReference type="InterPro" id="IPR000014">
    <property type="entry name" value="PAS"/>
</dbReference>
<dbReference type="SMART" id="SM00091">
    <property type="entry name" value="PAS"/>
    <property type="match status" value="1"/>
</dbReference>
<feature type="transmembrane region" description="Helical" evidence="11">
    <location>
        <begin position="151"/>
        <end position="169"/>
    </location>
</feature>
<dbReference type="PROSITE" id="PS50109">
    <property type="entry name" value="HIS_KIN"/>
    <property type="match status" value="1"/>
</dbReference>
<evidence type="ECO:0000256" key="11">
    <source>
        <dbReference type="SAM" id="Phobius"/>
    </source>
</evidence>
<evidence type="ECO:0000313" key="16">
    <source>
        <dbReference type="Proteomes" id="UP000298127"/>
    </source>
</evidence>
<dbReference type="SMART" id="SM00387">
    <property type="entry name" value="HATPase_c"/>
    <property type="match status" value="1"/>
</dbReference>
<keyword evidence="10" id="KW-0175">Coiled coil</keyword>
<keyword evidence="7" id="KW-0418">Kinase</keyword>
<keyword evidence="9 11" id="KW-0472">Membrane</keyword>
<dbReference type="InterPro" id="IPR003661">
    <property type="entry name" value="HisK_dim/P_dom"/>
</dbReference>
<dbReference type="RefSeq" id="WP_135121391.1">
    <property type="nucleotide sequence ID" value="NZ_SPQZ01000007.1"/>
</dbReference>
<dbReference type="Gene3D" id="3.30.450.20">
    <property type="entry name" value="PAS domain"/>
    <property type="match status" value="1"/>
</dbReference>
<evidence type="ECO:0000313" key="15">
    <source>
        <dbReference type="EMBL" id="TFV95067.1"/>
    </source>
</evidence>
<dbReference type="InterPro" id="IPR035965">
    <property type="entry name" value="PAS-like_dom_sf"/>
</dbReference>
<dbReference type="SMART" id="SM00388">
    <property type="entry name" value="HisKA"/>
    <property type="match status" value="1"/>
</dbReference>
<dbReference type="CDD" id="cd00130">
    <property type="entry name" value="PAS"/>
    <property type="match status" value="1"/>
</dbReference>
<evidence type="ECO:0000259" key="12">
    <source>
        <dbReference type="PROSITE" id="PS50109"/>
    </source>
</evidence>
<feature type="transmembrane region" description="Helical" evidence="11">
    <location>
        <begin position="47"/>
        <end position="66"/>
    </location>
</feature>
<evidence type="ECO:0000259" key="14">
    <source>
        <dbReference type="PROSITE" id="PS50113"/>
    </source>
</evidence>
<evidence type="ECO:0000256" key="3">
    <source>
        <dbReference type="ARBA" id="ARBA00004236"/>
    </source>
</evidence>
<dbReference type="PROSITE" id="PS50112">
    <property type="entry name" value="PAS"/>
    <property type="match status" value="1"/>
</dbReference>
<evidence type="ECO:0000256" key="8">
    <source>
        <dbReference type="ARBA" id="ARBA00023012"/>
    </source>
</evidence>
<proteinExistence type="predicted"/>
<feature type="coiled-coil region" evidence="10">
    <location>
        <begin position="183"/>
        <end position="210"/>
    </location>
</feature>
<keyword evidence="8" id="KW-0902">Two-component regulatory system</keyword>
<keyword evidence="11" id="KW-1133">Transmembrane helix</keyword>
<dbReference type="PROSITE" id="PS50113">
    <property type="entry name" value="PAC"/>
    <property type="match status" value="1"/>
</dbReference>
<gene>
    <name evidence="15" type="ORF">E4M00_15440</name>
</gene>
<keyword evidence="16" id="KW-1185">Reference proteome</keyword>
<dbReference type="PANTHER" id="PTHR43711">
    <property type="entry name" value="TWO-COMPONENT HISTIDINE KINASE"/>
    <property type="match status" value="1"/>
</dbReference>
<evidence type="ECO:0000256" key="6">
    <source>
        <dbReference type="ARBA" id="ARBA00022679"/>
    </source>
</evidence>
<dbReference type="PRINTS" id="PR00344">
    <property type="entry name" value="BCTRLSENSOR"/>
</dbReference>
<comment type="catalytic activity">
    <reaction evidence="1">
        <text>ATP + protein L-histidine = ADP + protein N-phospho-L-histidine.</text>
        <dbReference type="EC" id="2.7.13.3"/>
    </reaction>
</comment>
<dbReference type="CDD" id="cd00075">
    <property type="entry name" value="HATPase"/>
    <property type="match status" value="1"/>
</dbReference>
<name>A0A4Y9QS79_9MICO</name>
<comment type="caution">
    <text evidence="15">The sequence shown here is derived from an EMBL/GenBank/DDBJ whole genome shotgun (WGS) entry which is preliminary data.</text>
</comment>
<dbReference type="PANTHER" id="PTHR43711:SF1">
    <property type="entry name" value="HISTIDINE KINASE 1"/>
    <property type="match status" value="1"/>
</dbReference>
<keyword evidence="11" id="KW-0812">Transmembrane</keyword>
<evidence type="ECO:0000256" key="1">
    <source>
        <dbReference type="ARBA" id="ARBA00000085"/>
    </source>
</evidence>
<feature type="domain" description="PAC" evidence="14">
    <location>
        <begin position="301"/>
        <end position="353"/>
    </location>
</feature>
<evidence type="ECO:0000256" key="10">
    <source>
        <dbReference type="SAM" id="Coils"/>
    </source>
</evidence>
<evidence type="ECO:0000256" key="4">
    <source>
        <dbReference type="ARBA" id="ARBA00012438"/>
    </source>
</evidence>
<dbReference type="SUPFAM" id="SSF47384">
    <property type="entry name" value="Homodimeric domain of signal transducing histidine kinase"/>
    <property type="match status" value="1"/>
</dbReference>
<dbReference type="GO" id="GO:0005509">
    <property type="term" value="F:calcium ion binding"/>
    <property type="evidence" value="ECO:0007669"/>
    <property type="project" value="UniProtKB-ARBA"/>
</dbReference>
<accession>A0A4Y9QS79</accession>
<dbReference type="EMBL" id="SPQZ01000007">
    <property type="protein sequence ID" value="TFV95067.1"/>
    <property type="molecule type" value="Genomic_DNA"/>
</dbReference>
<protein>
    <recommendedName>
        <fullName evidence="4">histidine kinase</fullName>
        <ecNumber evidence="4">2.7.13.3</ecNumber>
    </recommendedName>
</protein>
<keyword evidence="5" id="KW-0597">Phosphoprotein</keyword>
<dbReference type="InterPro" id="IPR000700">
    <property type="entry name" value="PAS-assoc_C"/>
</dbReference>
<feature type="domain" description="PAS" evidence="13">
    <location>
        <begin position="210"/>
        <end position="263"/>
    </location>
</feature>
<dbReference type="Gene3D" id="3.30.565.10">
    <property type="entry name" value="Histidine kinase-like ATPase, C-terminal domain"/>
    <property type="match status" value="1"/>
</dbReference>
<dbReference type="Pfam" id="PF02518">
    <property type="entry name" value="HATPase_c"/>
    <property type="match status" value="1"/>
</dbReference>
<feature type="transmembrane region" description="Helical" evidence="11">
    <location>
        <begin position="21"/>
        <end position="41"/>
    </location>
</feature>
<dbReference type="SUPFAM" id="SSF55874">
    <property type="entry name" value="ATPase domain of HSP90 chaperone/DNA topoisomerase II/histidine kinase"/>
    <property type="match status" value="1"/>
</dbReference>
<dbReference type="Pfam" id="PF13426">
    <property type="entry name" value="PAS_9"/>
    <property type="match status" value="1"/>
</dbReference>
<dbReference type="InterPro" id="IPR050736">
    <property type="entry name" value="Sensor_HK_Regulatory"/>
</dbReference>
<feature type="domain" description="Histidine kinase" evidence="12">
    <location>
        <begin position="357"/>
        <end position="576"/>
    </location>
</feature>
<dbReference type="InterPro" id="IPR036097">
    <property type="entry name" value="HisK_dim/P_sf"/>
</dbReference>
<organism evidence="15 16">
    <name type="scientific">Orlajensenia leifsoniae</name>
    <dbReference type="NCBI Taxonomy" id="2561933"/>
    <lineage>
        <taxon>Bacteria</taxon>
        <taxon>Bacillati</taxon>
        <taxon>Actinomycetota</taxon>
        <taxon>Actinomycetes</taxon>
        <taxon>Micrococcales</taxon>
        <taxon>Microbacteriaceae</taxon>
        <taxon>Orlajensenia</taxon>
    </lineage>
</organism>
<dbReference type="Proteomes" id="UP000298127">
    <property type="component" value="Unassembled WGS sequence"/>
</dbReference>
<evidence type="ECO:0000256" key="5">
    <source>
        <dbReference type="ARBA" id="ARBA00022553"/>
    </source>
</evidence>
<dbReference type="GO" id="GO:0005886">
    <property type="term" value="C:plasma membrane"/>
    <property type="evidence" value="ECO:0007669"/>
    <property type="project" value="UniProtKB-SubCell"/>
</dbReference>
<feature type="transmembrane region" description="Helical" evidence="11">
    <location>
        <begin position="120"/>
        <end position="139"/>
    </location>
</feature>
<dbReference type="SMART" id="SM00086">
    <property type="entry name" value="PAC"/>
    <property type="match status" value="1"/>
</dbReference>
<dbReference type="InterPro" id="IPR003594">
    <property type="entry name" value="HATPase_dom"/>
</dbReference>
<dbReference type="FunFam" id="1.10.287.130:FF:000001">
    <property type="entry name" value="Two-component sensor histidine kinase"/>
    <property type="match status" value="1"/>
</dbReference>
<keyword evidence="6" id="KW-0808">Transferase</keyword>
<evidence type="ECO:0000256" key="2">
    <source>
        <dbReference type="ARBA" id="ARBA00001968"/>
    </source>
</evidence>
<dbReference type="AlphaFoldDB" id="A0A4Y9QS79"/>
<comment type="cofactor">
    <cofactor evidence="2">
        <name>a divalent metal cation</name>
        <dbReference type="ChEBI" id="CHEBI:60240"/>
    </cofactor>
</comment>
<dbReference type="InterPro" id="IPR005467">
    <property type="entry name" value="His_kinase_dom"/>
</dbReference>
<dbReference type="Pfam" id="PF00512">
    <property type="entry name" value="HisKA"/>
    <property type="match status" value="1"/>
</dbReference>
<evidence type="ECO:0000256" key="9">
    <source>
        <dbReference type="ARBA" id="ARBA00023136"/>
    </source>
</evidence>
<dbReference type="SUPFAM" id="SSF55785">
    <property type="entry name" value="PYP-like sensor domain (PAS domain)"/>
    <property type="match status" value="1"/>
</dbReference>
<reference evidence="15 16" key="1">
    <citation type="journal article" date="2018" name="J. Microbiol.">
        <title>Leifsonia flava sp. nov., a novel actinobacterium isolated from the rhizosphere of Aquilegia viridiflora.</title>
        <authorList>
            <person name="Cai Y."/>
            <person name="Tao W.Z."/>
            <person name="Ma Y.J."/>
            <person name="Cheng J."/>
            <person name="Zhang M.Y."/>
            <person name="Zhang Y.X."/>
        </authorList>
    </citation>
    <scope>NUCLEOTIDE SEQUENCE [LARGE SCALE GENOMIC DNA]</scope>
    <source>
        <strain evidence="15 16">SYP-B2174</strain>
    </source>
</reference>
<dbReference type="InterPro" id="IPR001610">
    <property type="entry name" value="PAC"/>
</dbReference>
<dbReference type="EC" id="2.7.13.3" evidence="4"/>
<dbReference type="NCBIfam" id="TIGR00229">
    <property type="entry name" value="sensory_box"/>
    <property type="match status" value="1"/>
</dbReference>
<sequence>MTTPTWIGRLVGDSPTPGLKQIPSVAGLALALLAILFAPRAGMTDPAWGWLGILIVVVATIAAFLLPWRRMPHTWTLALPLVTMVGFGFFRVGTGGASSLFGALVILPVVWIATEEGRRYIAVAAVSACVVLQMPYLLGEASWTDGMVLRGFFSPFVYLIFAAILNDLAHRSRLQIASLSTLAEQRATLLAEAERQARDLEASEARLRESEQFNRSIWEAIVAESVIAVDLRGEVVAWNPGAERMLGHTSDETVGRSYIVDFIDAGQLVERTAEFDSSIDPINDHDHFVDLISAAREGYGDNAEWTYLHADGTKIPVQLSASPRIDQTGQVVGFIFIGTDLTQAREVNKLKDEFVGMISHELRTPLSSILGYLELIRDEAEEPLTPEQLAYLAVAERNANRLLSLVGDLLFTAQVEAGKFPLERQTVELGEIVAAAVESGRPAAERNGVNLEAELPQNPVVVDGDPTRLAQACDNLISNALKFTGRGGSVTVSLTESETEAVIAVQDTGMGIPAAEIDRLFTRFFRSSTAMRQAVQGVGLGLSITKAIVTAHHGLMGVSSVENEGTTFTIALPRPLGIRRGVEVAGNQMNEESTA</sequence>
<dbReference type="InterPro" id="IPR036890">
    <property type="entry name" value="HATPase_C_sf"/>
</dbReference>
<dbReference type="InterPro" id="IPR004358">
    <property type="entry name" value="Sig_transdc_His_kin-like_C"/>
</dbReference>